<dbReference type="Proteomes" id="UP000018895">
    <property type="component" value="Unassembled WGS sequence"/>
</dbReference>
<gene>
    <name evidence="3" type="ORF">JCM9152_2083</name>
</gene>
<feature type="region of interest" description="Disordered" evidence="1">
    <location>
        <begin position="33"/>
        <end position="136"/>
    </location>
</feature>
<keyword evidence="2" id="KW-1133">Transmembrane helix</keyword>
<keyword evidence="4" id="KW-1185">Reference proteome</keyword>
<proteinExistence type="predicted"/>
<dbReference type="OrthoDB" id="2967741at2"/>
<keyword evidence="2" id="KW-0472">Membrane</keyword>
<keyword evidence="2" id="KW-0812">Transmembrane</keyword>
<feature type="compositionally biased region" description="Basic and acidic residues" evidence="1">
    <location>
        <begin position="48"/>
        <end position="66"/>
    </location>
</feature>
<dbReference type="RefSeq" id="WP_035343561.1">
    <property type="nucleotide sequence ID" value="NZ_BAUU01000013.1"/>
</dbReference>
<reference evidence="3" key="1">
    <citation type="journal article" date="2014" name="Genome Announc.">
        <title>Draft Genome Sequences of Three Alkaliphilic Bacillus Strains, Bacillus wakoensis JCM 9140T, Bacillus akibai JCM 9157T, and Bacillus hemicellulosilyticus JCM 9152T.</title>
        <authorList>
            <person name="Yuki M."/>
            <person name="Oshima K."/>
            <person name="Suda W."/>
            <person name="Oshida Y."/>
            <person name="Kitamura K."/>
            <person name="Iida T."/>
            <person name="Hattori M."/>
            <person name="Ohkuma M."/>
        </authorList>
    </citation>
    <scope>NUCLEOTIDE SEQUENCE [LARGE SCALE GENOMIC DNA]</scope>
    <source>
        <strain evidence="3">JCM 9152</strain>
    </source>
</reference>
<feature type="compositionally biased region" description="Polar residues" evidence="1">
    <location>
        <begin position="121"/>
        <end position="136"/>
    </location>
</feature>
<accession>W4QH40</accession>
<dbReference type="STRING" id="1236971.JCM9152_2083"/>
<feature type="compositionally biased region" description="Low complexity" evidence="1">
    <location>
        <begin position="38"/>
        <end position="47"/>
    </location>
</feature>
<comment type="caution">
    <text evidence="3">The sequence shown here is derived from an EMBL/GenBank/DDBJ whole genome shotgun (WGS) entry which is preliminary data.</text>
</comment>
<evidence type="ECO:0000313" key="3">
    <source>
        <dbReference type="EMBL" id="GAE30669.1"/>
    </source>
</evidence>
<feature type="transmembrane region" description="Helical" evidence="2">
    <location>
        <begin position="6"/>
        <end position="26"/>
    </location>
</feature>
<sequence>MNIIELIMSNLLPFIIIVGGLISFFGRMTKENNEKQQRQQMPAGQQQEETKAETTNEKQIDWRDLFNTDEFEQKTSWPGSEPVKASEVEQQNSDLKQEQEKQREKKRKLDERLKEIRKRSSAQSEQPVASESNGLNLQFDQISNKEAMKGVVWAEVLGRPRARQPHQTFVRNRRNG</sequence>
<dbReference type="EMBL" id="BAUU01000013">
    <property type="protein sequence ID" value="GAE30669.1"/>
    <property type="molecule type" value="Genomic_DNA"/>
</dbReference>
<name>W4QH40_9BACI</name>
<evidence type="ECO:0000256" key="1">
    <source>
        <dbReference type="SAM" id="MobiDB-lite"/>
    </source>
</evidence>
<evidence type="ECO:0000313" key="4">
    <source>
        <dbReference type="Proteomes" id="UP000018895"/>
    </source>
</evidence>
<organism evidence="3 4">
    <name type="scientific">Halalkalibacter hemicellulosilyticusJCM 9152</name>
    <dbReference type="NCBI Taxonomy" id="1236971"/>
    <lineage>
        <taxon>Bacteria</taxon>
        <taxon>Bacillati</taxon>
        <taxon>Bacillota</taxon>
        <taxon>Bacilli</taxon>
        <taxon>Bacillales</taxon>
        <taxon>Bacillaceae</taxon>
        <taxon>Halalkalibacter</taxon>
    </lineage>
</organism>
<feature type="compositionally biased region" description="Basic and acidic residues" evidence="1">
    <location>
        <begin position="95"/>
        <end position="114"/>
    </location>
</feature>
<dbReference type="AlphaFoldDB" id="W4QH40"/>
<evidence type="ECO:0000256" key="2">
    <source>
        <dbReference type="SAM" id="Phobius"/>
    </source>
</evidence>
<protein>
    <submittedName>
        <fullName evidence="3">Uncharacterized protein</fullName>
    </submittedName>
</protein>